<name>D0I9A5_GRIHO</name>
<feature type="domain" description="VWFA" evidence="2">
    <location>
        <begin position="162"/>
        <end position="435"/>
    </location>
</feature>
<comment type="caution">
    <text evidence="3">The sequence shown here is derived from an EMBL/GenBank/DDBJ whole genome shotgun (WGS) entry which is preliminary data.</text>
</comment>
<evidence type="ECO:0000256" key="1">
    <source>
        <dbReference type="SAM" id="Phobius"/>
    </source>
</evidence>
<dbReference type="InterPro" id="IPR002035">
    <property type="entry name" value="VWF_A"/>
</dbReference>
<accession>D0I9A5</accession>
<dbReference type="SUPFAM" id="SSF53300">
    <property type="entry name" value="vWA-like"/>
    <property type="match status" value="1"/>
</dbReference>
<dbReference type="EMBL" id="ADAQ01000012">
    <property type="protein sequence ID" value="EEY72020.1"/>
    <property type="molecule type" value="Genomic_DNA"/>
</dbReference>
<evidence type="ECO:0000313" key="3">
    <source>
        <dbReference type="EMBL" id="EEY72020.1"/>
    </source>
</evidence>
<dbReference type="Gene3D" id="3.40.50.410">
    <property type="entry name" value="von Willebrand factor, type A domain"/>
    <property type="match status" value="1"/>
</dbReference>
<organism evidence="3 4">
    <name type="scientific">Grimontia hollisae CIP 101886</name>
    <dbReference type="NCBI Taxonomy" id="675812"/>
    <lineage>
        <taxon>Bacteria</taxon>
        <taxon>Pseudomonadati</taxon>
        <taxon>Pseudomonadota</taxon>
        <taxon>Gammaproteobacteria</taxon>
        <taxon>Vibrionales</taxon>
        <taxon>Vibrionaceae</taxon>
        <taxon>Grimontia</taxon>
    </lineage>
</organism>
<dbReference type="InterPro" id="IPR036465">
    <property type="entry name" value="vWFA_dom_sf"/>
</dbReference>
<feature type="transmembrane region" description="Helical" evidence="1">
    <location>
        <begin position="12"/>
        <end position="33"/>
    </location>
</feature>
<dbReference type="RefSeq" id="WP_005504865.1">
    <property type="nucleotide sequence ID" value="NZ_ADAQ01000012.1"/>
</dbReference>
<keyword evidence="1" id="KW-1133">Transmembrane helix</keyword>
<dbReference type="PROSITE" id="PS50234">
    <property type="entry name" value="VWFA"/>
    <property type="match status" value="1"/>
</dbReference>
<dbReference type="OrthoDB" id="5670502at2"/>
<reference evidence="3 4" key="1">
    <citation type="submission" date="2009-10" db="EMBL/GenBank/DDBJ databases">
        <authorList>
            <consortium name="Los Alamos National Laboratory (LANL)"/>
            <consortium name="National Microbial Pathogen Data Resource (NMPDR)"/>
            <person name="Saunders E.H."/>
            <person name="Munk A.C."/>
            <person name="Tapia R."/>
            <person name="Green L."/>
            <person name="Rogers Y."/>
            <person name="Detter J.C."/>
            <person name="Bruce D."/>
            <person name="Brettin T.S."/>
            <person name="Colwell R.R."/>
            <person name="Huq A."/>
            <person name="Grim C.J."/>
            <person name="Hasan N.A."/>
            <person name="Bartels D."/>
            <person name="Vonstein V."/>
        </authorList>
    </citation>
    <scope>NUCLEOTIDE SEQUENCE [LARGE SCALE GENOMIC DNA]</scope>
    <source>
        <strain evidence="3 4">CIP 101886</strain>
    </source>
</reference>
<proteinExistence type="predicted"/>
<keyword evidence="1" id="KW-0812">Transmembrane</keyword>
<dbReference type="Proteomes" id="UP000003604">
    <property type="component" value="Unassembled WGS sequence"/>
</dbReference>
<dbReference type="GeneID" id="58894862"/>
<dbReference type="AlphaFoldDB" id="D0I9A5"/>
<protein>
    <submittedName>
        <fullName evidence="3">Protein TadG associated with Flp pilus assembly</fullName>
    </submittedName>
</protein>
<keyword evidence="4" id="KW-1185">Reference proteome</keyword>
<dbReference type="eggNOG" id="COG2304">
    <property type="taxonomic scope" value="Bacteria"/>
</dbReference>
<evidence type="ECO:0000259" key="2">
    <source>
        <dbReference type="PROSITE" id="PS50234"/>
    </source>
</evidence>
<gene>
    <name evidence="3" type="ORF">VHA_002442</name>
</gene>
<evidence type="ECO:0000313" key="4">
    <source>
        <dbReference type="Proteomes" id="UP000003604"/>
    </source>
</evidence>
<keyword evidence="1" id="KW-0472">Membrane</keyword>
<sequence length="453" mass="51212">MVHYSSKSRQQGVAVVIFVIAYPLLFGVFVLAVESTRYLQTHARIGDGVEVASLAVAANISSDITENKTLAKNYVDGFVPDGTISLADINIERKSCDEIYGSQCGVAGVYDEEGLVFTQYKVTLSSEFESWYPEDDFAPGFEEIVELGGTAVARKYQGFTIDVAFVADFSGSMQQTWNREIKYKGVVNVISDITRKLETFNDHTEQELNGKKVANKVAFIGYNFYPHNGSTFYSNVDYKANYSRLSYKWQENIPEINYRRTARDPINNKRTPIIGRYVNNTIPLYSDDSYFYTLDLTDNFTQFRNTISTFYPDYGTASYEGIIEAAKIVNNGENIRKLIIVLSDGEDSINENNPYDNRYPGFIAPLIYQSGLCQNIINDLESKEINGRNVEAKIFVIGFGYDLEKNPGLKICAGEENVQSADSYQEIFDTVLQLISEEVGHLYYRHYDQTENS</sequence>